<dbReference type="Pfam" id="PF00920">
    <property type="entry name" value="ILVD_EDD_N"/>
    <property type="match status" value="1"/>
</dbReference>
<dbReference type="GO" id="GO:0051537">
    <property type="term" value="F:2 iron, 2 sulfur cluster binding"/>
    <property type="evidence" value="ECO:0007669"/>
    <property type="project" value="UniProtKB-KW"/>
</dbReference>
<dbReference type="SUPFAM" id="SSF143975">
    <property type="entry name" value="IlvD/EDD N-terminal domain-like"/>
    <property type="match status" value="1"/>
</dbReference>
<evidence type="ECO:0000256" key="1">
    <source>
        <dbReference type="ARBA" id="ARBA00006486"/>
    </source>
</evidence>
<sequence length="597" mass="63730">MANTEERRLRSRAWFDDPSDPGMTSIYLERYLNYGLTIEELQSGKPIIGIAQSGSDLSPCNRHHLQLAKRVRDGIIAAGGVPMEFPTHPIQETGKRPGAALDRNLAYLGLVELLYGYPIDGVVLTIGCDKTTPSQLMAAATVNIPAIALSVGPMLNGWYDGKRTGSGTIIWKARELLATGEIGQAQFLELVASSTNSVGFCNTMGTASTMNSLTEALGMELPGGAAIPAAYRQRAQFAYETGSRIVELVRDDVKPSDILTRDAFLNAIAVSSAIGGSTNAPIHLQAVARHMGVELSLADWEEHGRDLPLLVNLQPAGEYLGEDFYRAGGVPAVVNQLMQAGAIHQDALTVSGRTIGDNCGDAPIADPAVIRPIDEPLKEHAGFVVLTGNIFDAAIMKTSVIDDAFRARYLSAPDDPDAFEGHAVVFDGPEDYHRRIETESGIDERSILFMRGAGPIGYPGAAEVVNMQPPAALLHAGIESLPCVGDGRQSGTSGSPSILNASPEAAAGGNLAILQTGDPVRVDLRQGRVDLLVDDAEITRRREALEAAGGYPTPPSQTPWQQLHRSGVGQMDTGMVIEDAIEFQRIAQVRGLPRHSH</sequence>
<keyword evidence="4" id="KW-0408">Iron</keyword>
<dbReference type="AlphaFoldDB" id="A0A916TJ19"/>
<dbReference type="NCBIfam" id="NF004784">
    <property type="entry name" value="PRK06131.1"/>
    <property type="match status" value="1"/>
</dbReference>
<dbReference type="SUPFAM" id="SSF52016">
    <property type="entry name" value="LeuD/IlvD-like"/>
    <property type="match status" value="1"/>
</dbReference>
<feature type="domain" description="Dihydroxy-acid/6-phosphogluconate dehydratase N-terminal" evidence="8">
    <location>
        <begin position="45"/>
        <end position="358"/>
    </location>
</feature>
<keyword evidence="11" id="KW-1185">Reference proteome</keyword>
<dbReference type="Gene3D" id="3.50.30.80">
    <property type="entry name" value="IlvD/EDD C-terminal domain-like"/>
    <property type="match status" value="1"/>
</dbReference>
<gene>
    <name evidence="10" type="primary">ilvD</name>
    <name evidence="10" type="ORF">GCM10011492_43710</name>
</gene>
<evidence type="ECO:0000256" key="7">
    <source>
        <dbReference type="ARBA" id="ARBA00023304"/>
    </source>
</evidence>
<evidence type="ECO:0000256" key="4">
    <source>
        <dbReference type="ARBA" id="ARBA00023004"/>
    </source>
</evidence>
<dbReference type="PANTHER" id="PTHR43183">
    <property type="entry name" value="HYPOTHETICAL DIHYDROXYACID DEHYDRATASE (EUROFUNG)-RELATED"/>
    <property type="match status" value="1"/>
</dbReference>
<dbReference type="InterPro" id="IPR052352">
    <property type="entry name" value="Sugar_Degrad_Dehydratases"/>
</dbReference>
<evidence type="ECO:0000256" key="3">
    <source>
        <dbReference type="ARBA" id="ARBA00022723"/>
    </source>
</evidence>
<dbReference type="InterPro" id="IPR056740">
    <property type="entry name" value="ILV_EDD_C"/>
</dbReference>
<dbReference type="EMBL" id="BMHI01000009">
    <property type="protein sequence ID" value="GGB47777.1"/>
    <property type="molecule type" value="Genomic_DNA"/>
</dbReference>
<evidence type="ECO:0000259" key="9">
    <source>
        <dbReference type="Pfam" id="PF24877"/>
    </source>
</evidence>
<dbReference type="Pfam" id="PF24877">
    <property type="entry name" value="ILV_EDD_C"/>
    <property type="match status" value="1"/>
</dbReference>
<evidence type="ECO:0000256" key="6">
    <source>
        <dbReference type="ARBA" id="ARBA00023239"/>
    </source>
</evidence>
<accession>A0A916TJ19</accession>
<dbReference type="GO" id="GO:0016829">
    <property type="term" value="F:lyase activity"/>
    <property type="evidence" value="ECO:0007669"/>
    <property type="project" value="UniProtKB-KW"/>
</dbReference>
<dbReference type="GO" id="GO:0009082">
    <property type="term" value="P:branched-chain amino acid biosynthetic process"/>
    <property type="evidence" value="ECO:0007669"/>
    <property type="project" value="UniProtKB-KW"/>
</dbReference>
<dbReference type="GO" id="GO:0046872">
    <property type="term" value="F:metal ion binding"/>
    <property type="evidence" value="ECO:0007669"/>
    <property type="project" value="UniProtKB-KW"/>
</dbReference>
<evidence type="ECO:0000256" key="2">
    <source>
        <dbReference type="ARBA" id="ARBA00022714"/>
    </source>
</evidence>
<keyword evidence="2" id="KW-0001">2Fe-2S</keyword>
<keyword evidence="5" id="KW-0411">Iron-sulfur</keyword>
<dbReference type="InterPro" id="IPR000581">
    <property type="entry name" value="ILV_EDD_N"/>
</dbReference>
<reference evidence="10" key="2">
    <citation type="submission" date="2020-09" db="EMBL/GenBank/DDBJ databases">
        <authorList>
            <person name="Sun Q."/>
            <person name="Zhou Y."/>
        </authorList>
    </citation>
    <scope>NUCLEOTIDE SEQUENCE</scope>
    <source>
        <strain evidence="10">CGMCC 1.15085</strain>
    </source>
</reference>
<protein>
    <submittedName>
        <fullName evidence="10">Dihydroxy-acid dehydratase</fullName>
    </submittedName>
</protein>
<comment type="similarity">
    <text evidence="1">Belongs to the IlvD/Edd family.</text>
</comment>
<name>A0A916TJ19_9MICO</name>
<dbReference type="NCBIfam" id="NF009560">
    <property type="entry name" value="PRK13017.1"/>
    <property type="match status" value="1"/>
</dbReference>
<reference evidence="10" key="1">
    <citation type="journal article" date="2014" name="Int. J. Syst. Evol. Microbiol.">
        <title>Complete genome sequence of Corynebacterium casei LMG S-19264T (=DSM 44701T), isolated from a smear-ripened cheese.</title>
        <authorList>
            <consortium name="US DOE Joint Genome Institute (JGI-PGF)"/>
            <person name="Walter F."/>
            <person name="Albersmeier A."/>
            <person name="Kalinowski J."/>
            <person name="Ruckert C."/>
        </authorList>
    </citation>
    <scope>NUCLEOTIDE SEQUENCE</scope>
    <source>
        <strain evidence="10">CGMCC 1.15085</strain>
    </source>
</reference>
<evidence type="ECO:0000313" key="11">
    <source>
        <dbReference type="Proteomes" id="UP000636793"/>
    </source>
</evidence>
<dbReference type="PANTHER" id="PTHR43183:SF1">
    <property type="entry name" value="HYPOTHETICAL DIHYDROXY-ACID DEHYDRATASE (EUROFUNG)-RELATED"/>
    <property type="match status" value="1"/>
</dbReference>
<evidence type="ECO:0000259" key="8">
    <source>
        <dbReference type="Pfam" id="PF00920"/>
    </source>
</evidence>
<dbReference type="Proteomes" id="UP000636793">
    <property type="component" value="Unassembled WGS sequence"/>
</dbReference>
<dbReference type="RefSeq" id="WP_188839206.1">
    <property type="nucleotide sequence ID" value="NZ_BMHI01000009.1"/>
</dbReference>
<keyword evidence="7" id="KW-0100">Branched-chain amino acid biosynthesis</keyword>
<evidence type="ECO:0000256" key="5">
    <source>
        <dbReference type="ARBA" id="ARBA00023014"/>
    </source>
</evidence>
<feature type="domain" description="Dihydroxy-acid/6-phosphogluconate dehydratase C-terminal" evidence="9">
    <location>
        <begin position="369"/>
        <end position="574"/>
    </location>
</feature>
<comment type="caution">
    <text evidence="10">The sequence shown here is derived from an EMBL/GenBank/DDBJ whole genome shotgun (WGS) entry which is preliminary data.</text>
</comment>
<dbReference type="InterPro" id="IPR037237">
    <property type="entry name" value="IlvD/EDD_N"/>
</dbReference>
<keyword evidence="6" id="KW-0456">Lyase</keyword>
<keyword evidence="7" id="KW-0028">Amino-acid biosynthesis</keyword>
<keyword evidence="3" id="KW-0479">Metal-binding</keyword>
<organism evidence="10 11">
    <name type="scientific">Flexivirga endophytica</name>
    <dbReference type="NCBI Taxonomy" id="1849103"/>
    <lineage>
        <taxon>Bacteria</taxon>
        <taxon>Bacillati</taxon>
        <taxon>Actinomycetota</taxon>
        <taxon>Actinomycetes</taxon>
        <taxon>Micrococcales</taxon>
        <taxon>Dermacoccaceae</taxon>
        <taxon>Flexivirga</taxon>
    </lineage>
</organism>
<dbReference type="InterPro" id="IPR042096">
    <property type="entry name" value="Dihydro-acid_dehy_C"/>
</dbReference>
<evidence type="ECO:0000313" key="10">
    <source>
        <dbReference type="EMBL" id="GGB47777.1"/>
    </source>
</evidence>
<proteinExistence type="inferred from homology"/>